<dbReference type="AlphaFoldDB" id="A0A1M5NRP9"/>
<sequence>MRYVFAAFRPFTPAPGCVSPIIGLVLLEAIVLYFGYGLLESVLGKRVTDFLRGL</sequence>
<dbReference type="InterPro" id="IPR055934">
    <property type="entry name" value="DUF7512"/>
</dbReference>
<evidence type="ECO:0000313" key="2">
    <source>
        <dbReference type="EMBL" id="SHG92157.1"/>
    </source>
</evidence>
<keyword evidence="1" id="KW-1133">Transmembrane helix</keyword>
<keyword evidence="3" id="KW-1185">Reference proteome</keyword>
<feature type="transmembrane region" description="Helical" evidence="1">
    <location>
        <begin position="20"/>
        <end position="39"/>
    </location>
</feature>
<keyword evidence="1" id="KW-0472">Membrane</keyword>
<keyword evidence="1" id="KW-0812">Transmembrane</keyword>
<dbReference type="STRING" id="43928.SAMN05443636_1325"/>
<name>A0A1M5NRP9_9EURY</name>
<protein>
    <submittedName>
        <fullName evidence="2">Uncharacterized protein</fullName>
    </submittedName>
</protein>
<organism evidence="2 3">
    <name type="scientific">Halobaculum gomorrense</name>
    <dbReference type="NCBI Taxonomy" id="43928"/>
    <lineage>
        <taxon>Archaea</taxon>
        <taxon>Methanobacteriati</taxon>
        <taxon>Methanobacteriota</taxon>
        <taxon>Stenosarchaea group</taxon>
        <taxon>Halobacteria</taxon>
        <taxon>Halobacteriales</taxon>
        <taxon>Haloferacaceae</taxon>
        <taxon>Halobaculum</taxon>
    </lineage>
</organism>
<evidence type="ECO:0000313" key="3">
    <source>
        <dbReference type="Proteomes" id="UP000184357"/>
    </source>
</evidence>
<evidence type="ECO:0000256" key="1">
    <source>
        <dbReference type="SAM" id="Phobius"/>
    </source>
</evidence>
<dbReference type="Pfam" id="PF24352">
    <property type="entry name" value="DUF7512"/>
    <property type="match status" value="1"/>
</dbReference>
<accession>A0A1M5NRP9</accession>
<proteinExistence type="predicted"/>
<gene>
    <name evidence="2" type="ORF">SAMN05443636_1325</name>
</gene>
<dbReference type="EMBL" id="FQWV01000003">
    <property type="protein sequence ID" value="SHG92157.1"/>
    <property type="molecule type" value="Genomic_DNA"/>
</dbReference>
<reference evidence="2 3" key="1">
    <citation type="submission" date="2016-11" db="EMBL/GenBank/DDBJ databases">
        <authorList>
            <person name="Jaros S."/>
            <person name="Januszkiewicz K."/>
            <person name="Wedrychowicz H."/>
        </authorList>
    </citation>
    <scope>NUCLEOTIDE SEQUENCE [LARGE SCALE GENOMIC DNA]</scope>
    <source>
        <strain evidence="2 3">DSM 9297</strain>
    </source>
</reference>
<dbReference type="Proteomes" id="UP000184357">
    <property type="component" value="Unassembled WGS sequence"/>
</dbReference>